<dbReference type="KEGG" id="xbc:ELE36_14485"/>
<feature type="transmembrane region" description="Helical" evidence="1">
    <location>
        <begin position="261"/>
        <end position="279"/>
    </location>
</feature>
<evidence type="ECO:0000313" key="3">
    <source>
        <dbReference type="Proteomes" id="UP000291562"/>
    </source>
</evidence>
<gene>
    <name evidence="2" type="ORF">ELE36_14485</name>
</gene>
<dbReference type="AlphaFoldDB" id="A0A411HLV1"/>
<accession>A0A411HLV1</accession>
<proteinExistence type="predicted"/>
<keyword evidence="1" id="KW-1133">Transmembrane helix</keyword>
<dbReference type="EMBL" id="CP035704">
    <property type="protein sequence ID" value="QBB71468.1"/>
    <property type="molecule type" value="Genomic_DNA"/>
</dbReference>
<name>A0A411HLV1_9GAMM</name>
<dbReference type="OrthoDB" id="6191933at2"/>
<keyword evidence="3" id="KW-1185">Reference proteome</keyword>
<keyword evidence="1" id="KW-0472">Membrane</keyword>
<reference evidence="2 3" key="1">
    <citation type="submission" date="2019-01" db="EMBL/GenBank/DDBJ databases">
        <title>Pseudolysobacter antarctica gen. nov., sp. nov., isolated from Fildes Peninsula, Antarctica.</title>
        <authorList>
            <person name="Wei Z."/>
            <person name="Peng F."/>
        </authorList>
    </citation>
    <scope>NUCLEOTIDE SEQUENCE [LARGE SCALE GENOMIC DNA]</scope>
    <source>
        <strain evidence="2 3">AQ6-296</strain>
    </source>
</reference>
<protein>
    <submittedName>
        <fullName evidence="2">Uncharacterized protein</fullName>
    </submittedName>
</protein>
<evidence type="ECO:0000256" key="1">
    <source>
        <dbReference type="SAM" id="Phobius"/>
    </source>
</evidence>
<sequence>MVVRESDIAPALNAGAQYFFEYWYVIRDAQTPYSSMGYRMLSNFHKVLGGDGISSIWQFDTGDLSGGPVVNAWSPPPGVVAIDSDNIEIATPDGHARIVVRTHALGGGKYHYDYAVMNVDFAHAVIDPAHASDDSSVNPQGLKLLSNVGFSRFSVPVAAGVNISNLTFADADANPMNDWVATIADQHIVWQAPDGNTLNWGTMYAFGFDADQAPNSGSLALAMTPPDAAALPATAADSATDYVATTLAPVAFILPTILPALSRWSLFAISVLIVLATLLRRRRYRQT</sequence>
<dbReference type="RefSeq" id="WP_129834499.1">
    <property type="nucleotide sequence ID" value="NZ_CP035704.1"/>
</dbReference>
<organism evidence="2 3">
    <name type="scientific">Pseudolysobacter antarcticus</name>
    <dbReference type="NCBI Taxonomy" id="2511995"/>
    <lineage>
        <taxon>Bacteria</taxon>
        <taxon>Pseudomonadati</taxon>
        <taxon>Pseudomonadota</taxon>
        <taxon>Gammaproteobacteria</taxon>
        <taxon>Lysobacterales</taxon>
        <taxon>Rhodanobacteraceae</taxon>
        <taxon>Pseudolysobacter</taxon>
    </lineage>
</organism>
<keyword evidence="1" id="KW-0812">Transmembrane</keyword>
<evidence type="ECO:0000313" key="2">
    <source>
        <dbReference type="EMBL" id="QBB71468.1"/>
    </source>
</evidence>
<dbReference type="Proteomes" id="UP000291562">
    <property type="component" value="Chromosome"/>
</dbReference>